<feature type="repeat" description="WD" evidence="1">
    <location>
        <begin position="78"/>
        <end position="108"/>
    </location>
</feature>
<accession>A0ABR3YQF0</accession>
<protein>
    <submittedName>
        <fullName evidence="2">Uncharacterized protein</fullName>
    </submittedName>
</protein>
<dbReference type="SUPFAM" id="SSF50978">
    <property type="entry name" value="WD40 repeat-like"/>
    <property type="match status" value="1"/>
</dbReference>
<proteinExistence type="predicted"/>
<dbReference type="Pfam" id="PF00400">
    <property type="entry name" value="WD40"/>
    <property type="match status" value="1"/>
</dbReference>
<dbReference type="PROSITE" id="PS50294">
    <property type="entry name" value="WD_REPEATS_REGION"/>
    <property type="match status" value="1"/>
</dbReference>
<dbReference type="EMBL" id="JAWDJO010000178">
    <property type="protein sequence ID" value="KAL1890588.1"/>
    <property type="molecule type" value="Genomic_DNA"/>
</dbReference>
<organism evidence="2 3">
    <name type="scientific">Ceratocystis pirilliformis</name>
    <dbReference type="NCBI Taxonomy" id="259994"/>
    <lineage>
        <taxon>Eukaryota</taxon>
        <taxon>Fungi</taxon>
        <taxon>Dikarya</taxon>
        <taxon>Ascomycota</taxon>
        <taxon>Pezizomycotina</taxon>
        <taxon>Sordariomycetes</taxon>
        <taxon>Hypocreomycetidae</taxon>
        <taxon>Microascales</taxon>
        <taxon>Ceratocystidaceae</taxon>
        <taxon>Ceratocystis</taxon>
    </lineage>
</organism>
<comment type="caution">
    <text evidence="2">The sequence shown here is derived from an EMBL/GenBank/DDBJ whole genome shotgun (WGS) entry which is preliminary data.</text>
</comment>
<dbReference type="InterPro" id="IPR015943">
    <property type="entry name" value="WD40/YVTN_repeat-like_dom_sf"/>
</dbReference>
<dbReference type="InterPro" id="IPR036322">
    <property type="entry name" value="WD40_repeat_dom_sf"/>
</dbReference>
<dbReference type="Gene3D" id="2.130.10.10">
    <property type="entry name" value="YVTN repeat-like/Quinoprotein amine dehydrogenase"/>
    <property type="match status" value="1"/>
</dbReference>
<keyword evidence="1" id="KW-0853">WD repeat</keyword>
<evidence type="ECO:0000313" key="2">
    <source>
        <dbReference type="EMBL" id="KAL1890588.1"/>
    </source>
</evidence>
<dbReference type="Proteomes" id="UP001583280">
    <property type="component" value="Unassembled WGS sequence"/>
</dbReference>
<sequence length="108" mass="12098">MENEKAPRDLQNFAQDAHRVVLCHGGIVEVAPLQVYARALIFSPTNSLMRQQYCHEEPSWIQLKPKVEADWNLCLRTLEGHVDKVASAVFSHDGRQLASGSSDEALKV</sequence>
<name>A0ABR3YQF0_9PEZI</name>
<gene>
    <name evidence="2" type="ORF">Cpir12675_005312</name>
</gene>
<evidence type="ECO:0000313" key="3">
    <source>
        <dbReference type="Proteomes" id="UP001583280"/>
    </source>
</evidence>
<dbReference type="PROSITE" id="PS50082">
    <property type="entry name" value="WD_REPEATS_2"/>
    <property type="match status" value="1"/>
</dbReference>
<dbReference type="InterPro" id="IPR001680">
    <property type="entry name" value="WD40_rpt"/>
</dbReference>
<keyword evidence="3" id="KW-1185">Reference proteome</keyword>
<evidence type="ECO:0000256" key="1">
    <source>
        <dbReference type="PROSITE-ProRule" id="PRU00221"/>
    </source>
</evidence>
<reference evidence="2 3" key="1">
    <citation type="journal article" date="2024" name="IMA Fungus">
        <title>IMA Genome - F19 : A genome assembly and annotation guide to empower mycologists, including annotated draft genome sequences of Ceratocystis pirilliformis, Diaporthe australafricana, Fusarium ophioides, Paecilomyces lecythidis, and Sporothrix stenoceras.</title>
        <authorList>
            <person name="Aylward J."/>
            <person name="Wilson A.M."/>
            <person name="Visagie C.M."/>
            <person name="Spraker J."/>
            <person name="Barnes I."/>
            <person name="Buitendag C."/>
            <person name="Ceriani C."/>
            <person name="Del Mar Angel L."/>
            <person name="du Plessis D."/>
            <person name="Fuchs T."/>
            <person name="Gasser K."/>
            <person name="Kramer D."/>
            <person name="Li W."/>
            <person name="Munsamy K."/>
            <person name="Piso A."/>
            <person name="Price J.L."/>
            <person name="Sonnekus B."/>
            <person name="Thomas C."/>
            <person name="van der Nest A."/>
            <person name="van Dijk A."/>
            <person name="van Heerden A."/>
            <person name="van Vuuren N."/>
            <person name="Yilmaz N."/>
            <person name="Duong T.A."/>
            <person name="van der Merwe N.A."/>
            <person name="Wingfield M.J."/>
            <person name="Wingfield B.D."/>
        </authorList>
    </citation>
    <scope>NUCLEOTIDE SEQUENCE [LARGE SCALE GENOMIC DNA]</scope>
    <source>
        <strain evidence="2 3">CMW 12675</strain>
    </source>
</reference>